<dbReference type="Gene3D" id="1.10.8.60">
    <property type="match status" value="1"/>
</dbReference>
<dbReference type="InterPro" id="IPR003959">
    <property type="entry name" value="ATPase_AAA_core"/>
</dbReference>
<dbReference type="SMART" id="SM00382">
    <property type="entry name" value="AAA"/>
    <property type="match status" value="1"/>
</dbReference>
<dbReference type="GO" id="GO:0016887">
    <property type="term" value="F:ATP hydrolysis activity"/>
    <property type="evidence" value="ECO:0007669"/>
    <property type="project" value="InterPro"/>
</dbReference>
<dbReference type="Pfam" id="PF00004">
    <property type="entry name" value="AAA"/>
    <property type="match status" value="2"/>
</dbReference>
<evidence type="ECO:0000313" key="2">
    <source>
        <dbReference type="EMBL" id="AOC61580.1"/>
    </source>
</evidence>
<dbReference type="PANTHER" id="PTHR23076">
    <property type="entry name" value="METALLOPROTEASE M41 FTSH"/>
    <property type="match status" value="1"/>
</dbReference>
<evidence type="ECO:0000259" key="1">
    <source>
        <dbReference type="SMART" id="SM00382"/>
    </source>
</evidence>
<dbReference type="InterPro" id="IPR003960">
    <property type="entry name" value="ATPase_AAA_CS"/>
</dbReference>
<dbReference type="PANTHER" id="PTHR23076:SF97">
    <property type="entry name" value="ATP-DEPENDENT ZINC METALLOPROTEASE YME1L1"/>
    <property type="match status" value="1"/>
</dbReference>
<dbReference type="GO" id="GO:0051301">
    <property type="term" value="P:cell division"/>
    <property type="evidence" value="ECO:0007669"/>
    <property type="project" value="UniProtKB-KW"/>
</dbReference>
<dbReference type="GO" id="GO:0005524">
    <property type="term" value="F:ATP binding"/>
    <property type="evidence" value="ECO:0007669"/>
    <property type="project" value="InterPro"/>
</dbReference>
<keyword evidence="2" id="KW-0150">Chloroplast</keyword>
<proteinExistence type="predicted"/>
<gene>
    <name evidence="2" type="primary">ftsH</name>
</gene>
<name>A0A1B2RZ20_9CHLO</name>
<keyword evidence="2" id="KW-0132">Cell division</keyword>
<sequence>MQFFSLNNSSNWTNFYQLLKKKRRFQKLKCQSFQKQINFRSKIDRLKITYLSYLPKPISLNPSSFYCLNLKNKKAKFFFKAQVLNDTDFDSFNSKQLKKTKNFSWKKSIAIFYYLLDAYKKTLQAKITSYFQSSTNLQFLLAASPFIAYFIQLNLQQYGLKYQQNTFFEKTLPGVTTPVPQITWETYAYSRYANKLNNDFILQVNSLDDGFFIYLNSNWHFQQKQLSTGTFSTPNSSLKWSFLPSRYFYQFLTGKEKKEVHQIFFQKNSFLTLSKQKSNSFEINSRLQAYFNEFDEIPIKLNSVFLEPSELVTLENKIQNSFISESFSFQNSFTRESVSVQIFDEDLSFKSSFCPSAEFQNQFLNLSLNYHYLTFKGQKEFQTKALLKSKFPDKMLFKLTEKQNWRGPKLKKEKKSQFIRKQIVFVNLNSQKIVSQRKLFPDSKPYLNNDLIGVSNQATLANESSLCKSNFQSQKVLTTLDFDVNITQAWANLLNDTFSKEVKKKFFYDHRSFQYTTQLGFSRFGKILQNAISVSQETGAPKLWKKRIVRDLTKSFPNWVNELVNQKSNFKTFNFSLLKANFFETLLTKSLLVNTKTLSPLLNENPEFFFQYFKAFPVEKTEKSKSQNLPFFKDNSNPFYFQRKVSGYLYPDSFQNSFLKNPNFFQVNLKQYFEIREKKNLAESYSQGFLEIIKSVPKQSLIYVYQPLLQPKEIASFCNFLKQNQFLEDFSIEKNLENQKSLEGLQPHKAITAHKYFFFGVPRKSPLYELTFEKYKKKYVNYFKIKLFKKSSQKYEFINYTKKKNPPKHSLVFPYRNFPNFLLKANQSFEENQSFSKLSELKFTNEKVFNELSKALTFSDSDLEKKNLVSFCPKTLQKLSKEFAQEQSAIPYKTSVHYTNSKSLNLTKNFFSNSTEKTFSKNQNTVSNSFFKSVSKNFKNSSSATDLYEPIDLLKSWSILSQLGFFFILFKLSKLTQKEYTEEILFYVDEFYAFLNDYEKNLLDILIPEDTIRVIQKQSLKFQNVVGGEFFLSEFGEVIVLVRNSQKKFFKWQIEKPNLVKVNPLYLKLFSNFQVSQILRLSFQNFVSVFNKTKVLSKFLILKDLVLFDQNFFHFLTEKKTNLKFENFIPKGILLVGPPGTGKTLFVKAFAGETKIPIIVESGKTLSTNKESSGAERLKELFQAAQKMSPCILFFDEIDTIGQKRQNVISTSMISEIPNETPNTLKKIYLKDSFSHQELATSFFENTKSSNDTILNPVLAIQANEKPTENQSQRQIDFKIQLTNEKRLAGEKQNRDLAMLTQLLYELDGLTKKQEIIVIGATNRPATLDSALTRPGRFGKILYLDLPGKQKRFELLKYYSDAKSKSFFLAEKPTLNFCWFSIFDHLVPQLSFFSHLNYLKFFQKTKFQKIKKFRGNLKLTRPFVFSFSNLTSWKNFFFLRGQKLFREKPKNLNVDSSVDWNYFANQTLGLSSAHLSAAMNRSAFKTIFSYLSKEDKKTSFSNFFIKRFEVKNQFHQKLPNKTTLSSEKNFYTKVFFEKTNIIEKFKNYKLKIFRDSTAGSPQVFKKLFLIYNFDLTQKNPFLKATEKKPKKQLHENSNSQLSHSFESVEYGIQTIMTTTSRPQLKFKKAKQLAQKLMGQFSFDDLIEKKFQKANVHFDLKRKKFFEKHRCYLKTLAFLKGFISNFSYEKTEISPVFCLSAKLLCSYDTQKARSDKKTKRWRKKSLKRISFLTLTFAKLKVLKRYLTRIILNNSFGWVVLFNSTCLFQNSLFLFSFQKQNHKSLSDIYFSILAFENFNFKNCFQSLLKWKNVDEKCQKSLFGDSFFLTRSVYYLSGKAIIHFSNNQKKQIDPSIHLWSFLGYYQTRQKKPSIENAFLSKIQFENFVLSLVAGKAAESLMLANQSTLWKKKNVSNIGFEEIQKGGFFLQLMHKKFLFYSQKALTRKQINICLVENKKQINQEELLFLNELASLFEIQKKTLASSSLSHLFQKQNQFRSVEQPWWQFETFNLLASSNLKYAHWYRLLIAQEHQTFRNIEWVGSDNFFHIQPNNFSLVSNQTSVFEEKGFALNYSDFLKLNWNQVQLFNSTFQISYFLFESFNKVFSLLETNRELVDFLAYDLLCNEKKRPFEIVDISKRFFN</sequence>
<dbReference type="GO" id="GO:0006508">
    <property type="term" value="P:proteolysis"/>
    <property type="evidence" value="ECO:0007669"/>
    <property type="project" value="TreeGrafter"/>
</dbReference>
<accession>A0A1B2RZ20</accession>
<dbReference type="InterPro" id="IPR003593">
    <property type="entry name" value="AAA+_ATPase"/>
</dbReference>
<keyword evidence="2" id="KW-0131">Cell cycle</keyword>
<organism evidence="2">
    <name type="scientific">Gloeotilopsis planctonica</name>
    <dbReference type="NCBI Taxonomy" id="34157"/>
    <lineage>
        <taxon>Eukaryota</taxon>
        <taxon>Viridiplantae</taxon>
        <taxon>Chlorophyta</taxon>
        <taxon>core chlorophytes</taxon>
        <taxon>Ulvophyceae</taxon>
        <taxon>OUU clade</taxon>
        <taxon>Ulotrichales</taxon>
        <taxon>Ulotrichaceae</taxon>
        <taxon>Gloeotilopsis</taxon>
    </lineage>
</organism>
<protein>
    <submittedName>
        <fullName evidence="2">Cell division protein</fullName>
    </submittedName>
</protein>
<dbReference type="SUPFAM" id="SSF52540">
    <property type="entry name" value="P-loop containing nucleoside triphosphate hydrolases"/>
    <property type="match status" value="1"/>
</dbReference>
<dbReference type="PROSITE" id="PS00674">
    <property type="entry name" value="AAA"/>
    <property type="match status" value="1"/>
</dbReference>
<feature type="domain" description="AAA+ ATPase" evidence="1">
    <location>
        <begin position="1129"/>
        <end position="1348"/>
    </location>
</feature>
<keyword evidence="2" id="KW-0934">Plastid</keyword>
<dbReference type="InterPro" id="IPR027417">
    <property type="entry name" value="P-loop_NTPase"/>
</dbReference>
<dbReference type="GO" id="GO:0004176">
    <property type="term" value="F:ATP-dependent peptidase activity"/>
    <property type="evidence" value="ECO:0007669"/>
    <property type="project" value="TreeGrafter"/>
</dbReference>
<dbReference type="CDD" id="cd19481">
    <property type="entry name" value="RecA-like_protease"/>
    <property type="match status" value="1"/>
</dbReference>
<dbReference type="GO" id="GO:0005739">
    <property type="term" value="C:mitochondrion"/>
    <property type="evidence" value="ECO:0007669"/>
    <property type="project" value="TreeGrafter"/>
</dbReference>
<dbReference type="Gene3D" id="3.40.50.300">
    <property type="entry name" value="P-loop containing nucleotide triphosphate hydrolases"/>
    <property type="match status" value="2"/>
</dbReference>
<dbReference type="EMBL" id="KX306824">
    <property type="protein sequence ID" value="AOC61580.1"/>
    <property type="molecule type" value="Genomic_DNA"/>
</dbReference>
<reference evidence="2" key="1">
    <citation type="journal article" date="2016" name="Genome Biol. Evol.">
        <title>Mitochondrion-to-Chloroplast DNA Transfers and Intragenomic Proliferation of Chloroplast Group II Introns in Gloeotilopsis Green Algae (Ulotrichales, Ulvophyceae).</title>
        <authorList>
            <person name="Turmel M."/>
            <person name="Otis C."/>
            <person name="Lemieux C."/>
        </authorList>
    </citation>
    <scope>NUCLEOTIDE SEQUENCE</scope>
</reference>
<geneLocation type="chloroplast" evidence="2"/>